<gene>
    <name evidence="1" type="ORF">HMPREF1250_1071</name>
</gene>
<proteinExistence type="predicted"/>
<dbReference type="AlphaFoldDB" id="U7UGC1"/>
<comment type="caution">
    <text evidence="1">The sequence shown here is derived from an EMBL/GenBank/DDBJ whole genome shotgun (WGS) entry which is preliminary data.</text>
</comment>
<accession>U7UGC1</accession>
<dbReference type="RefSeq" id="WP_023054115.1">
    <property type="nucleotide sequence ID" value="NZ_AWXA01000043.1"/>
</dbReference>
<dbReference type="EMBL" id="AWXA01000043">
    <property type="protein sequence ID" value="ERT58395.1"/>
    <property type="molecule type" value="Genomic_DNA"/>
</dbReference>
<organism evidence="1 2">
    <name type="scientific">Megasphaera vaginalis</name>
    <name type="common">ex Srinivasan et al. 2021</name>
    <dbReference type="NCBI Taxonomy" id="1111454"/>
    <lineage>
        <taxon>Bacteria</taxon>
        <taxon>Bacillati</taxon>
        <taxon>Bacillota</taxon>
        <taxon>Negativicutes</taxon>
        <taxon>Veillonellales</taxon>
        <taxon>Veillonellaceae</taxon>
        <taxon>Megasphaera</taxon>
    </lineage>
</organism>
<keyword evidence="2" id="KW-1185">Reference proteome</keyword>
<name>U7UGC1_9FIRM</name>
<reference evidence="1 2" key="1">
    <citation type="submission" date="2013-09" db="EMBL/GenBank/DDBJ databases">
        <authorList>
            <person name="Durkin A.S."/>
            <person name="Haft D.R."/>
            <person name="McCorrison J."/>
            <person name="Torralba M."/>
            <person name="Gillis M."/>
            <person name="Haft D.H."/>
            <person name="Methe B."/>
            <person name="Sutton G."/>
            <person name="Nelson K.E."/>
        </authorList>
    </citation>
    <scope>NUCLEOTIDE SEQUENCE [LARGE SCALE GENOMIC DNA]</scope>
    <source>
        <strain evidence="1 2">BV3C16-1</strain>
    </source>
</reference>
<evidence type="ECO:0000313" key="2">
    <source>
        <dbReference type="Proteomes" id="UP000017090"/>
    </source>
</evidence>
<dbReference type="STRING" id="1111454.HMPREF1250_1071"/>
<dbReference type="PATRIC" id="fig|1111454.3.peg.1617"/>
<protein>
    <submittedName>
        <fullName evidence="1">Uncharacterized protein</fullName>
    </submittedName>
</protein>
<sequence length="81" mass="9405">MIAIEQLIGMSLGYAKSVLERESVAYVVEKTESKSRFFICDPTLVYVIRVRRKANVVYLLVNESLKRSDSVRKAMERRYNS</sequence>
<evidence type="ECO:0000313" key="1">
    <source>
        <dbReference type="EMBL" id="ERT58395.1"/>
    </source>
</evidence>
<dbReference type="Proteomes" id="UP000017090">
    <property type="component" value="Unassembled WGS sequence"/>
</dbReference>